<dbReference type="STRING" id="1218507.JF74_10300"/>
<dbReference type="EMBL" id="JXLI01000010">
    <property type="protein sequence ID" value="KJY56683.1"/>
    <property type="molecule type" value="Genomic_DNA"/>
</dbReference>
<comment type="caution">
    <text evidence="1">The sequence shown here is derived from an EMBL/GenBank/DDBJ whole genome shotgun (WGS) entry which is preliminary data.</text>
</comment>
<dbReference type="RefSeq" id="WP_071290282.1">
    <property type="nucleotide sequence ID" value="NZ_JBHTMT010000001.1"/>
</dbReference>
<sequence length="609" mass="69336">MMMVNKQNKYWADREAAERGWQAQQEKNLEAYNKHLAGLYQSTIDELNKEIKADLAYSGGKVVTAKAISEYETLAQQVVAKAQVAMAKGNHVTRKNFSKDVNDRLKVYNATMRINRNEILKSKIGAHLVDLGIDQESSLTKKLWNDYVKEKERQAQILKISTNNNLWSSQEVQEQIYRQVANAEFSSRIWANVDALKGTLDGLVSTAIIRGDNPREMVKWLTGMVSDSFVNSRYAAERLARTETARVQVQAAKAIFNKYGYKFVMWYAEGQACRVCREIAETDSNWGSGVYRLRDVPDIPVHPNCMCSIGAYWIDEEKALDDNLSDEQLVSRYLNDNLSEKLGTEDATALAKILSQAPDDIKKVWQMYHGQLKLDAYPKGGGTSFYRPDQGVTIYQKSMNLPNDMKYYQKKYDVFFHEFGHMIDYLAGDVIPNTPINGFVKEASGWIIDSIDKDWDKLIDKRYQKLVKDLKFSRIEGNKAEVANHPGYWLKVKKDGTPYASSLKQIRKDATVQLVQEIAHDTEQISSQDKGDLSDIMSGLGFEYPLGVGHSRSYWRQAGKSGRATEAWAELTAATINNPGSEKIIKKYFRDTVDKYHETLKEIIKHGKK</sequence>
<dbReference type="Proteomes" id="UP000033531">
    <property type="component" value="Unassembled WGS sequence"/>
</dbReference>
<dbReference type="AlphaFoldDB" id="A0A0F4LED1"/>
<dbReference type="PATRIC" id="fig|1218507.3.peg.1202"/>
<proteinExistence type="predicted"/>
<accession>A0A0F4LED1</accession>
<evidence type="ECO:0000313" key="2">
    <source>
        <dbReference type="Proteomes" id="UP000033531"/>
    </source>
</evidence>
<name>A0A0F4LED1_9LACO</name>
<dbReference type="HOGENOM" id="CLU_448193_0_0_9"/>
<evidence type="ECO:0008006" key="3">
    <source>
        <dbReference type="Google" id="ProtNLM"/>
    </source>
</evidence>
<protein>
    <recommendedName>
        <fullName evidence="3">Phage head morphogenesis domain-containing protein</fullName>
    </recommendedName>
</protein>
<reference evidence="1 2" key="1">
    <citation type="submission" date="2015-01" db="EMBL/GenBank/DDBJ databases">
        <title>Comparative genomics of the lactic acid bacteria isolated from the honey bee gut.</title>
        <authorList>
            <person name="Ellegaard K.M."/>
            <person name="Tamarit D."/>
            <person name="Javelind E."/>
            <person name="Olofsson T."/>
            <person name="Andersson S.G."/>
            <person name="Vasquez A."/>
        </authorList>
    </citation>
    <scope>NUCLEOTIDE SEQUENCE [LARGE SCALE GENOMIC DNA]</scope>
    <source>
        <strain evidence="1 2">Hma8</strain>
    </source>
</reference>
<organism evidence="1 2">
    <name type="scientific">Lactobacillus melliventris</name>
    <dbReference type="NCBI Taxonomy" id="1218507"/>
    <lineage>
        <taxon>Bacteria</taxon>
        <taxon>Bacillati</taxon>
        <taxon>Bacillota</taxon>
        <taxon>Bacilli</taxon>
        <taxon>Lactobacillales</taxon>
        <taxon>Lactobacillaceae</taxon>
        <taxon>Lactobacillus</taxon>
    </lineage>
</organism>
<gene>
    <name evidence="1" type="ORF">JF74_10300</name>
</gene>
<evidence type="ECO:0000313" key="1">
    <source>
        <dbReference type="EMBL" id="KJY56683.1"/>
    </source>
</evidence>